<evidence type="ECO:0000256" key="7">
    <source>
        <dbReference type="RuleBase" id="RU363032"/>
    </source>
</evidence>
<sequence>MTRPDTRARRQLALMLAPYLVGLVGLVLLPALVTLALAFTSYDLLRPPTWVGLDNLVALGDDPIFRTALVNSLVFALIAVPLRVLFALGLALLLHRRARGVGTARTAALLPTAVPEIAYGLLWLWLLNPLYGPINQVLRTGGENGLTALGRTPPQWLTDPTDARAAIILMSLFTMGETFVVLLAARRALPRDVYEMAAVEDATGWDVFRRITLPMMAPVLALLAVRDAIASLHFTFVPAFVVTDGGPPPYSTTYLSLFVYQTGFEYLRYGYAAAATLVMILLTAAAVLVQWRLIRRYRRFYRL</sequence>
<keyword evidence="4 7" id="KW-0812">Transmembrane</keyword>
<dbReference type="InterPro" id="IPR035906">
    <property type="entry name" value="MetI-like_sf"/>
</dbReference>
<dbReference type="PANTHER" id="PTHR43227">
    <property type="entry name" value="BLL4140 PROTEIN"/>
    <property type="match status" value="1"/>
</dbReference>
<evidence type="ECO:0000256" key="5">
    <source>
        <dbReference type="ARBA" id="ARBA00022989"/>
    </source>
</evidence>
<accession>A0A1C6T4L9</accession>
<protein>
    <submittedName>
        <fullName evidence="9">Carbohydrate ABC transporter membrane protein 1, CUT1 family (TC 3.A.1.1.-)</fullName>
    </submittedName>
</protein>
<evidence type="ECO:0000256" key="4">
    <source>
        <dbReference type="ARBA" id="ARBA00022692"/>
    </source>
</evidence>
<organism evidence="9 10">
    <name type="scientific">Micromonospora nigra</name>
    <dbReference type="NCBI Taxonomy" id="145857"/>
    <lineage>
        <taxon>Bacteria</taxon>
        <taxon>Bacillati</taxon>
        <taxon>Actinomycetota</taxon>
        <taxon>Actinomycetes</taxon>
        <taxon>Micromonosporales</taxon>
        <taxon>Micromonosporaceae</taxon>
        <taxon>Micromonospora</taxon>
    </lineage>
</organism>
<feature type="transmembrane region" description="Helical" evidence="7">
    <location>
        <begin position="165"/>
        <end position="185"/>
    </location>
</feature>
<dbReference type="InterPro" id="IPR050809">
    <property type="entry name" value="UgpAE/MalFG_permease"/>
</dbReference>
<dbReference type="PANTHER" id="PTHR43227:SF11">
    <property type="entry name" value="BLL4140 PROTEIN"/>
    <property type="match status" value="1"/>
</dbReference>
<evidence type="ECO:0000256" key="1">
    <source>
        <dbReference type="ARBA" id="ARBA00004651"/>
    </source>
</evidence>
<dbReference type="AlphaFoldDB" id="A0A1C6T4L9"/>
<proteinExistence type="inferred from homology"/>
<evidence type="ECO:0000313" key="9">
    <source>
        <dbReference type="EMBL" id="SCL36637.1"/>
    </source>
</evidence>
<keyword evidence="3" id="KW-1003">Cell membrane</keyword>
<feature type="transmembrane region" description="Helical" evidence="7">
    <location>
        <begin position="73"/>
        <end position="94"/>
    </location>
</feature>
<dbReference type="Proteomes" id="UP000199699">
    <property type="component" value="Unassembled WGS sequence"/>
</dbReference>
<feature type="transmembrane region" description="Helical" evidence="7">
    <location>
        <begin position="219"/>
        <end position="241"/>
    </location>
</feature>
<evidence type="ECO:0000256" key="6">
    <source>
        <dbReference type="ARBA" id="ARBA00023136"/>
    </source>
</evidence>
<evidence type="ECO:0000256" key="3">
    <source>
        <dbReference type="ARBA" id="ARBA00022475"/>
    </source>
</evidence>
<dbReference type="GO" id="GO:0005886">
    <property type="term" value="C:plasma membrane"/>
    <property type="evidence" value="ECO:0007669"/>
    <property type="project" value="UniProtKB-SubCell"/>
</dbReference>
<comment type="similarity">
    <text evidence="7">Belongs to the binding-protein-dependent transport system permease family.</text>
</comment>
<keyword evidence="5 7" id="KW-1133">Transmembrane helix</keyword>
<keyword evidence="6 7" id="KW-0472">Membrane</keyword>
<feature type="domain" description="ABC transmembrane type-1" evidence="8">
    <location>
        <begin position="69"/>
        <end position="290"/>
    </location>
</feature>
<dbReference type="SUPFAM" id="SSF161098">
    <property type="entry name" value="MetI-like"/>
    <property type="match status" value="1"/>
</dbReference>
<dbReference type="InterPro" id="IPR000515">
    <property type="entry name" value="MetI-like"/>
</dbReference>
<evidence type="ECO:0000256" key="2">
    <source>
        <dbReference type="ARBA" id="ARBA00022448"/>
    </source>
</evidence>
<dbReference type="Pfam" id="PF00528">
    <property type="entry name" value="BPD_transp_1"/>
    <property type="match status" value="1"/>
</dbReference>
<gene>
    <name evidence="9" type="ORF">GA0070616_5539</name>
</gene>
<keyword evidence="2 7" id="KW-0813">Transport</keyword>
<dbReference type="PROSITE" id="PS50928">
    <property type="entry name" value="ABC_TM1"/>
    <property type="match status" value="1"/>
</dbReference>
<feature type="transmembrane region" description="Helical" evidence="7">
    <location>
        <begin position="106"/>
        <end position="126"/>
    </location>
</feature>
<dbReference type="EMBL" id="FMHT01000003">
    <property type="protein sequence ID" value="SCL36637.1"/>
    <property type="molecule type" value="Genomic_DNA"/>
</dbReference>
<dbReference type="STRING" id="145857.GA0070616_5539"/>
<dbReference type="CDD" id="cd06261">
    <property type="entry name" value="TM_PBP2"/>
    <property type="match status" value="1"/>
</dbReference>
<feature type="transmembrane region" description="Helical" evidence="7">
    <location>
        <begin position="12"/>
        <end position="39"/>
    </location>
</feature>
<dbReference type="Gene3D" id="1.10.3720.10">
    <property type="entry name" value="MetI-like"/>
    <property type="match status" value="1"/>
</dbReference>
<evidence type="ECO:0000259" key="8">
    <source>
        <dbReference type="PROSITE" id="PS50928"/>
    </source>
</evidence>
<comment type="subcellular location">
    <subcellularLocation>
        <location evidence="1 7">Cell membrane</location>
        <topology evidence="1 7">Multi-pass membrane protein</topology>
    </subcellularLocation>
</comment>
<evidence type="ECO:0000313" key="10">
    <source>
        <dbReference type="Proteomes" id="UP000199699"/>
    </source>
</evidence>
<name>A0A1C6T4L9_9ACTN</name>
<feature type="transmembrane region" description="Helical" evidence="7">
    <location>
        <begin position="269"/>
        <end position="294"/>
    </location>
</feature>
<reference evidence="9 10" key="1">
    <citation type="submission" date="2016-06" db="EMBL/GenBank/DDBJ databases">
        <authorList>
            <person name="Kjaerup R.B."/>
            <person name="Dalgaard T.S."/>
            <person name="Juul-Madsen H.R."/>
        </authorList>
    </citation>
    <scope>NUCLEOTIDE SEQUENCE [LARGE SCALE GENOMIC DNA]</scope>
    <source>
        <strain evidence="9 10">DSM 43818</strain>
    </source>
</reference>
<dbReference type="GO" id="GO:0055085">
    <property type="term" value="P:transmembrane transport"/>
    <property type="evidence" value="ECO:0007669"/>
    <property type="project" value="InterPro"/>
</dbReference>
<keyword evidence="10" id="KW-1185">Reference proteome</keyword>